<dbReference type="EMBL" id="FONR01000032">
    <property type="protein sequence ID" value="SFG90267.1"/>
    <property type="molecule type" value="Genomic_DNA"/>
</dbReference>
<reference evidence="2 3" key="1">
    <citation type="submission" date="2016-10" db="EMBL/GenBank/DDBJ databases">
        <authorList>
            <person name="de Groot N.N."/>
        </authorList>
    </citation>
    <scope>NUCLEOTIDE SEQUENCE [LARGE SCALE GENOMIC DNA]</scope>
    <source>
        <strain evidence="2 3">OK461</strain>
    </source>
</reference>
<evidence type="ECO:0000313" key="3">
    <source>
        <dbReference type="Proteomes" id="UP000181942"/>
    </source>
</evidence>
<dbReference type="RefSeq" id="WP_075033015.1">
    <property type="nucleotide sequence ID" value="NZ_FONR01000032.1"/>
</dbReference>
<dbReference type="Pfam" id="PF17765">
    <property type="entry name" value="MLTR_LBD"/>
    <property type="match status" value="1"/>
</dbReference>
<evidence type="ECO:0000259" key="1">
    <source>
        <dbReference type="Pfam" id="PF17765"/>
    </source>
</evidence>
<dbReference type="PANTHER" id="PTHR35010">
    <property type="entry name" value="BLL4672 PROTEIN-RELATED"/>
    <property type="match status" value="1"/>
</dbReference>
<organism evidence="2 3">
    <name type="scientific">Streptomyces mirabilis</name>
    <dbReference type="NCBI Taxonomy" id="68239"/>
    <lineage>
        <taxon>Bacteria</taxon>
        <taxon>Bacillati</taxon>
        <taxon>Actinomycetota</taxon>
        <taxon>Actinomycetes</taxon>
        <taxon>Kitasatosporales</taxon>
        <taxon>Streptomycetaceae</taxon>
        <taxon>Streptomyces</taxon>
    </lineage>
</organism>
<dbReference type="CDD" id="cd00093">
    <property type="entry name" value="HTH_XRE"/>
    <property type="match status" value="1"/>
</dbReference>
<accession>A0A1I2VPQ6</accession>
<dbReference type="OrthoDB" id="3291396at2"/>
<dbReference type="GO" id="GO:0003677">
    <property type="term" value="F:DNA binding"/>
    <property type="evidence" value="ECO:0007669"/>
    <property type="project" value="InterPro"/>
</dbReference>
<gene>
    <name evidence="2" type="ORF">SAMN02787118_13274</name>
</gene>
<dbReference type="InterPro" id="IPR001387">
    <property type="entry name" value="Cro/C1-type_HTH"/>
</dbReference>
<name>A0A1I2VPQ6_9ACTN</name>
<protein>
    <submittedName>
        <fullName evidence="2">Helix-turn-helix domain-containing protein</fullName>
    </submittedName>
</protein>
<dbReference type="PANTHER" id="PTHR35010:SF2">
    <property type="entry name" value="BLL4672 PROTEIN"/>
    <property type="match status" value="1"/>
</dbReference>
<feature type="domain" description="MmyB-like transcription regulator ligand binding" evidence="1">
    <location>
        <begin position="122"/>
        <end position="276"/>
    </location>
</feature>
<dbReference type="AlphaFoldDB" id="A0A1I2VPQ6"/>
<dbReference type="Gene3D" id="1.10.260.40">
    <property type="entry name" value="lambda repressor-like DNA-binding domains"/>
    <property type="match status" value="1"/>
</dbReference>
<dbReference type="InterPro" id="IPR041413">
    <property type="entry name" value="MLTR_LBD"/>
</dbReference>
<evidence type="ECO:0000313" key="2">
    <source>
        <dbReference type="EMBL" id="SFG90267.1"/>
    </source>
</evidence>
<dbReference type="Gene3D" id="3.30.450.180">
    <property type="match status" value="1"/>
</dbReference>
<sequence>MPTNDSSQPAPQATITRILRQARRRIDPRDIPGAVAALGPRNRPGLTQNEVAQLLGVSSKWYRNLELGKPLSYSKALLEGVRRILALTEGEWETVWQLTHGRPASDAAQESAFVDARQVPPPPVRRFIEAQRWPAYLCDHRWDLLFYNRAASSDFPWMLYGTNVMVWTLTCPEARTQLIRWEQDWATPMIVQLRLHAERWNGDVGLQAIIRTVQTDPVARGLWNSPDLPATSHPGVTGTRKLYLPRQGTKEFEVSLLTMKVDDMPSHRLTIAVPNHDGQSVSQLIPETTSRSR</sequence>
<dbReference type="Proteomes" id="UP000181942">
    <property type="component" value="Unassembled WGS sequence"/>
</dbReference>
<proteinExistence type="predicted"/>
<dbReference type="InterPro" id="IPR010982">
    <property type="entry name" value="Lambda_DNA-bd_dom_sf"/>
</dbReference>